<sequence>METIYIVSSLLGNNNNVFTAFFEQKFRASTIQSTVVIETTIKVLDHHVNTPLNIATYVSFNQDKNEGGKGGTANTVEANKVVINDHHAEQQAVDNVALPPTAK</sequence>
<organism evidence="1">
    <name type="scientific">Mucor ambiguus</name>
    <dbReference type="NCBI Taxonomy" id="91626"/>
    <lineage>
        <taxon>Eukaryota</taxon>
        <taxon>Fungi</taxon>
        <taxon>Fungi incertae sedis</taxon>
        <taxon>Mucoromycota</taxon>
        <taxon>Mucoromycotina</taxon>
        <taxon>Mucoromycetes</taxon>
        <taxon>Mucorales</taxon>
        <taxon>Mucorineae</taxon>
        <taxon>Mucoraceae</taxon>
        <taxon>Mucor</taxon>
    </lineage>
</organism>
<gene>
    <name evidence="1" type="ORF">MAM1_0086c04724</name>
</gene>
<dbReference type="AlphaFoldDB" id="A0A0C9LUL9"/>
<reference evidence="1" key="1">
    <citation type="submission" date="2014-09" db="EMBL/GenBank/DDBJ databases">
        <title>Draft genome sequence of an oleaginous Mucoromycotina fungus Mucor ambiguus NBRC6742.</title>
        <authorList>
            <person name="Takeda I."/>
            <person name="Yamane N."/>
            <person name="Morita T."/>
            <person name="Tamano K."/>
            <person name="Machida M."/>
            <person name="Baker S."/>
            <person name="Koike H."/>
        </authorList>
    </citation>
    <scope>NUCLEOTIDE SEQUENCE</scope>
    <source>
        <strain evidence="1">NBRC 6742</strain>
    </source>
</reference>
<protein>
    <submittedName>
        <fullName evidence="1">Uncharacterized protein</fullName>
    </submittedName>
</protein>
<name>A0A0C9LUL9_9FUNG</name>
<proteinExistence type="predicted"/>
<evidence type="ECO:0000313" key="1">
    <source>
        <dbReference type="EMBL" id="GAN05255.1"/>
    </source>
</evidence>
<accession>A0A0C9LUL9</accession>
<dbReference type="EMBL" id="DF836375">
    <property type="protein sequence ID" value="GAN05255.1"/>
    <property type="molecule type" value="Genomic_DNA"/>
</dbReference>
<evidence type="ECO:0000313" key="2">
    <source>
        <dbReference type="Proteomes" id="UP000053815"/>
    </source>
</evidence>
<dbReference type="Proteomes" id="UP000053815">
    <property type="component" value="Unassembled WGS sequence"/>
</dbReference>
<keyword evidence="2" id="KW-1185">Reference proteome</keyword>